<protein>
    <recommendedName>
        <fullName evidence="2">DUF7869 domain-containing protein</fullName>
    </recommendedName>
</protein>
<evidence type="ECO:0000259" key="2">
    <source>
        <dbReference type="Pfam" id="PF25273"/>
    </source>
</evidence>
<dbReference type="PANTHER" id="PTHR34415:SF1">
    <property type="entry name" value="INTEGRASE CATALYTIC DOMAIN-CONTAINING PROTEIN"/>
    <property type="match status" value="1"/>
</dbReference>
<dbReference type="Pfam" id="PF25273">
    <property type="entry name" value="DUF7869"/>
    <property type="match status" value="1"/>
</dbReference>
<feature type="compositionally biased region" description="Acidic residues" evidence="1">
    <location>
        <begin position="24"/>
        <end position="39"/>
    </location>
</feature>
<feature type="compositionally biased region" description="Acidic residues" evidence="1">
    <location>
        <begin position="1"/>
        <end position="15"/>
    </location>
</feature>
<dbReference type="Proteomes" id="UP000429607">
    <property type="component" value="Unassembled WGS sequence"/>
</dbReference>
<dbReference type="Proteomes" id="UP000434957">
    <property type="component" value="Unassembled WGS sequence"/>
</dbReference>
<dbReference type="EMBL" id="QXFV01001629">
    <property type="protein sequence ID" value="KAE9001623.1"/>
    <property type="molecule type" value="Genomic_DNA"/>
</dbReference>
<keyword evidence="6" id="KW-1185">Reference proteome</keyword>
<feature type="domain" description="DUF7869" evidence="2">
    <location>
        <begin position="341"/>
        <end position="517"/>
    </location>
</feature>
<feature type="compositionally biased region" description="Basic and acidic residues" evidence="1">
    <location>
        <begin position="600"/>
        <end position="613"/>
    </location>
</feature>
<proteinExistence type="predicted"/>
<dbReference type="InterPro" id="IPR057191">
    <property type="entry name" value="DUF7869"/>
</dbReference>
<evidence type="ECO:0000313" key="4">
    <source>
        <dbReference type="EMBL" id="KAE9312767.1"/>
    </source>
</evidence>
<name>A0A6A3KCJ8_9STRA</name>
<gene>
    <name evidence="3" type="ORF">PR001_g18477</name>
    <name evidence="4" type="ORF">PR003_g19685</name>
</gene>
<accession>A0A6A3KCJ8</accession>
<evidence type="ECO:0000256" key="1">
    <source>
        <dbReference type="SAM" id="MobiDB-lite"/>
    </source>
</evidence>
<dbReference type="PANTHER" id="PTHR34415">
    <property type="entry name" value="INTEGRASE CATALYTIC DOMAIN-CONTAINING PROTEIN"/>
    <property type="match status" value="1"/>
</dbReference>
<evidence type="ECO:0000313" key="3">
    <source>
        <dbReference type="EMBL" id="KAE9001623.1"/>
    </source>
</evidence>
<feature type="region of interest" description="Disordered" evidence="1">
    <location>
        <begin position="1"/>
        <end position="46"/>
    </location>
</feature>
<evidence type="ECO:0000313" key="5">
    <source>
        <dbReference type="Proteomes" id="UP000429607"/>
    </source>
</evidence>
<dbReference type="EMBL" id="QXFT01001679">
    <property type="protein sequence ID" value="KAE9312767.1"/>
    <property type="molecule type" value="Genomic_DNA"/>
</dbReference>
<organism evidence="3 5">
    <name type="scientific">Phytophthora rubi</name>
    <dbReference type="NCBI Taxonomy" id="129364"/>
    <lineage>
        <taxon>Eukaryota</taxon>
        <taxon>Sar</taxon>
        <taxon>Stramenopiles</taxon>
        <taxon>Oomycota</taxon>
        <taxon>Peronosporomycetes</taxon>
        <taxon>Peronosporales</taxon>
        <taxon>Peronosporaceae</taxon>
        <taxon>Phytophthora</taxon>
    </lineage>
</organism>
<sequence>MASDAEESGFEDDSAYEYPSTSESSEEDEAPLDDVESDEAPPRTVASVKERSGCKCGCLEGKDLEITMLLQSLSKMTKREKHVSLMTALSVAEAADSSERRAPSKERRRFAYMLPVVGVVCRRAFAACYDIGDASIRQLNTGDFMLPGHGGAANQNAAKVDTKHIKDWLEEVAHAVGEIVPIKMRKSQKKEGRTVNYYTDQPFKMLPSYLTWERLYNDYTARYSTIDTSPGRCPSYISFFKIAKKCCPDIRIRSARSNVCDRCSIFKMRIKHMTTDTTESELRGREFGEHVENARAMRAQYMRDRDEAVGTHYVATMYFSQNLTLPNDPQTPSAWYFLSLISVSVFGVFLANDNRQRNFVYSERKGGKGSNEVISMVHHFLREENIIQSEAPGLNTFTLYADNCTGQNKNKAVMMYFRWLVDAGYLEEANVKFFVKGHTKNSCDRAFGQIKRKYNRNECWTVAQAGGLVQDSAASNICVMLEDNAHPFQDFKRALSVLYKDLPLIKKFQLFRMPKTAPGVIECRVQPQGRIETFNIRRKSKVPAANSAALDLLATIKPLPPPPENPEKIHDIHQKILPFVPEEYQSDPIYREPTAAEVEEAAKNQESQKEATT</sequence>
<dbReference type="Gene3D" id="3.30.1150.10">
    <property type="match status" value="1"/>
</dbReference>
<dbReference type="AlphaFoldDB" id="A0A6A3KCJ8"/>
<reference evidence="3 5" key="1">
    <citation type="submission" date="2018-09" db="EMBL/GenBank/DDBJ databases">
        <title>Genomic investigation of the strawberry pathogen Phytophthora fragariae indicates pathogenicity is determined by transcriptional variation in three key races.</title>
        <authorList>
            <person name="Adams T.M."/>
            <person name="Armitage A.D."/>
            <person name="Sobczyk M.K."/>
            <person name="Bates H.J."/>
            <person name="Dunwell J.M."/>
            <person name="Nellist C.F."/>
            <person name="Harrison R.J."/>
        </authorList>
    </citation>
    <scope>NUCLEOTIDE SEQUENCE [LARGE SCALE GENOMIC DNA]</scope>
    <source>
        <strain evidence="3 5">SCRP249</strain>
        <strain evidence="4 6">SCRP333</strain>
    </source>
</reference>
<comment type="caution">
    <text evidence="3">The sequence shown here is derived from an EMBL/GenBank/DDBJ whole genome shotgun (WGS) entry which is preliminary data.</text>
</comment>
<evidence type="ECO:0000313" key="6">
    <source>
        <dbReference type="Proteomes" id="UP000434957"/>
    </source>
</evidence>
<dbReference type="SUPFAM" id="SSF74653">
    <property type="entry name" value="TolA/TonB C-terminal domain"/>
    <property type="match status" value="1"/>
</dbReference>
<feature type="region of interest" description="Disordered" evidence="1">
    <location>
        <begin position="588"/>
        <end position="613"/>
    </location>
</feature>